<dbReference type="Proteomes" id="UP001597510">
    <property type="component" value="Unassembled WGS sequence"/>
</dbReference>
<feature type="domain" description="Lipid/polyisoprenoid-binding YceI-like" evidence="2">
    <location>
        <begin position="31"/>
        <end position="202"/>
    </location>
</feature>
<dbReference type="InterPro" id="IPR036761">
    <property type="entry name" value="TTHA0802/YceI-like_sf"/>
</dbReference>
<reference evidence="4" key="1">
    <citation type="journal article" date="2019" name="Int. J. Syst. Evol. Microbiol.">
        <title>The Global Catalogue of Microorganisms (GCM) 10K type strain sequencing project: providing services to taxonomists for standard genome sequencing and annotation.</title>
        <authorList>
            <consortium name="The Broad Institute Genomics Platform"/>
            <consortium name="The Broad Institute Genome Sequencing Center for Infectious Disease"/>
            <person name="Wu L."/>
            <person name="Ma J."/>
        </authorList>
    </citation>
    <scope>NUCLEOTIDE SEQUENCE [LARGE SCALE GENOMIC DNA]</scope>
    <source>
        <strain evidence="4">KCTC 52344</strain>
    </source>
</reference>
<dbReference type="RefSeq" id="WP_340236110.1">
    <property type="nucleotide sequence ID" value="NZ_JBBEWC010000005.1"/>
</dbReference>
<protein>
    <submittedName>
        <fullName evidence="3">YceI family protein</fullName>
    </submittedName>
</protein>
<keyword evidence="1" id="KW-0732">Signal</keyword>
<dbReference type="PANTHER" id="PTHR34406:SF1">
    <property type="entry name" value="PROTEIN YCEI"/>
    <property type="match status" value="1"/>
</dbReference>
<name>A0ABW5J8C8_9BACT</name>
<dbReference type="EMBL" id="JBHULC010000011">
    <property type="protein sequence ID" value="MFD2521835.1"/>
    <property type="molecule type" value="Genomic_DNA"/>
</dbReference>
<organism evidence="3 4">
    <name type="scientific">Emticicia soli</name>
    <dbReference type="NCBI Taxonomy" id="2027878"/>
    <lineage>
        <taxon>Bacteria</taxon>
        <taxon>Pseudomonadati</taxon>
        <taxon>Bacteroidota</taxon>
        <taxon>Cytophagia</taxon>
        <taxon>Cytophagales</taxon>
        <taxon>Leadbetterellaceae</taxon>
        <taxon>Emticicia</taxon>
    </lineage>
</organism>
<evidence type="ECO:0000259" key="2">
    <source>
        <dbReference type="SMART" id="SM00867"/>
    </source>
</evidence>
<evidence type="ECO:0000313" key="4">
    <source>
        <dbReference type="Proteomes" id="UP001597510"/>
    </source>
</evidence>
<accession>A0ABW5J8C8</accession>
<dbReference type="Gene3D" id="2.40.128.110">
    <property type="entry name" value="Lipid/polyisoprenoid-binding, YceI-like"/>
    <property type="match status" value="1"/>
</dbReference>
<gene>
    <name evidence="3" type="ORF">ACFSR2_13135</name>
</gene>
<feature type="signal peptide" evidence="1">
    <location>
        <begin position="1"/>
        <end position="22"/>
    </location>
</feature>
<dbReference type="SUPFAM" id="SSF101874">
    <property type="entry name" value="YceI-like"/>
    <property type="match status" value="1"/>
</dbReference>
<proteinExistence type="predicted"/>
<dbReference type="InterPro" id="IPR007372">
    <property type="entry name" value="Lipid/polyisoprenoid-bd_YceI"/>
</dbReference>
<comment type="caution">
    <text evidence="3">The sequence shown here is derived from an EMBL/GenBank/DDBJ whole genome shotgun (WGS) entry which is preliminary data.</text>
</comment>
<feature type="chain" id="PRO_5046480148" evidence="1">
    <location>
        <begin position="23"/>
        <end position="206"/>
    </location>
</feature>
<evidence type="ECO:0000256" key="1">
    <source>
        <dbReference type="SAM" id="SignalP"/>
    </source>
</evidence>
<dbReference type="PANTHER" id="PTHR34406">
    <property type="entry name" value="PROTEIN YCEI"/>
    <property type="match status" value="1"/>
</dbReference>
<dbReference type="Pfam" id="PF04264">
    <property type="entry name" value="YceI"/>
    <property type="match status" value="1"/>
</dbReference>
<evidence type="ECO:0000313" key="3">
    <source>
        <dbReference type="EMBL" id="MFD2521835.1"/>
    </source>
</evidence>
<keyword evidence="4" id="KW-1185">Reference proteome</keyword>
<dbReference type="SMART" id="SM00867">
    <property type="entry name" value="YceI"/>
    <property type="match status" value="1"/>
</dbReference>
<sequence length="206" mass="21870">MKIFKSLFTVAIAGLVSVSAMADNGKKAQQTLKVDTKASSFNWLGKKITGEHNGTINIQNGALVVDGDKLVGGDFTIDINSIKVLDVKDPEYNAKLTGHLKAPDFFDAAKYPTATFKITKATPKGGTNYDIAGNLTINGVTQAITFPATVSIDKKGTASASAKFEVDRTKFGSKYASKSFFDTIGDKAIYDNFTVEVKLAAAKAGV</sequence>